<dbReference type="GO" id="GO:0003677">
    <property type="term" value="F:DNA binding"/>
    <property type="evidence" value="ECO:0007669"/>
    <property type="project" value="InterPro"/>
</dbReference>
<proteinExistence type="predicted"/>
<keyword evidence="2" id="KW-0255">Endonuclease</keyword>
<evidence type="ECO:0000256" key="2">
    <source>
        <dbReference type="ARBA" id="ARBA00022759"/>
    </source>
</evidence>
<dbReference type="InterPro" id="IPR037057">
    <property type="entry name" value="DNA_rep_MutH/T2_RE_sf"/>
</dbReference>
<protein>
    <submittedName>
        <fullName evidence="4">Uncharacterized protein</fullName>
    </submittedName>
</protein>
<sequence>MLKVSYPALKGGASCFFKLDVNKMPPINFDAAIQIQWHVRDMKENPYIDKTTFLENLVKKYFIEWQKFMGERTKNIENLINELNKLIEFYRKQ</sequence>
<dbReference type="AlphaFoldDB" id="A0A2R6AC73"/>
<dbReference type="Gene3D" id="3.40.600.10">
    <property type="entry name" value="DNA mismatch repair MutH/Restriction endonuclease, type II"/>
    <property type="match status" value="1"/>
</dbReference>
<reference evidence="4 5" key="1">
    <citation type="submission" date="2017-04" db="EMBL/GenBank/DDBJ databases">
        <title>Novel microbial lineages endemic to geothermal iron-oxide mats fill important gaps in the evolutionary history of Archaea.</title>
        <authorList>
            <person name="Jay Z.J."/>
            <person name="Beam J.P."/>
            <person name="Dlakic M."/>
            <person name="Rusch D.B."/>
            <person name="Kozubal M.A."/>
            <person name="Inskeep W.P."/>
        </authorList>
    </citation>
    <scope>NUCLEOTIDE SEQUENCE [LARGE SCALE GENOMIC DNA]</scope>
    <source>
        <strain evidence="4">OSP_D</strain>
    </source>
</reference>
<gene>
    <name evidence="4" type="ORF">B9Q03_13260</name>
</gene>
<keyword evidence="3" id="KW-0378">Hydrolase</keyword>
<accession>A0A2R6AC73</accession>
<dbReference type="GO" id="GO:0004519">
    <property type="term" value="F:endonuclease activity"/>
    <property type="evidence" value="ECO:0007669"/>
    <property type="project" value="UniProtKB-KW"/>
</dbReference>
<evidence type="ECO:0000313" key="4">
    <source>
        <dbReference type="EMBL" id="PSN83928.1"/>
    </source>
</evidence>
<evidence type="ECO:0000256" key="3">
    <source>
        <dbReference type="ARBA" id="ARBA00022801"/>
    </source>
</evidence>
<keyword evidence="1" id="KW-0540">Nuclease</keyword>
<dbReference type="Proteomes" id="UP000240322">
    <property type="component" value="Unassembled WGS sequence"/>
</dbReference>
<organism evidence="4 5">
    <name type="scientific">Candidatus Marsarchaeota G2 archaeon OSP_D</name>
    <dbReference type="NCBI Taxonomy" id="1978157"/>
    <lineage>
        <taxon>Archaea</taxon>
        <taxon>Candidatus Marsarchaeota</taxon>
        <taxon>Candidatus Marsarchaeota group 2</taxon>
    </lineage>
</organism>
<dbReference type="GO" id="GO:0016787">
    <property type="term" value="F:hydrolase activity"/>
    <property type="evidence" value="ECO:0007669"/>
    <property type="project" value="UniProtKB-KW"/>
</dbReference>
<dbReference type="EMBL" id="NEXE01000299">
    <property type="protein sequence ID" value="PSN83928.1"/>
    <property type="molecule type" value="Genomic_DNA"/>
</dbReference>
<name>A0A2R6AC73_9ARCH</name>
<comment type="caution">
    <text evidence="4">The sequence shown here is derived from an EMBL/GenBank/DDBJ whole genome shotgun (WGS) entry which is preliminary data.</text>
</comment>
<evidence type="ECO:0000256" key="1">
    <source>
        <dbReference type="ARBA" id="ARBA00022722"/>
    </source>
</evidence>
<evidence type="ECO:0000313" key="5">
    <source>
        <dbReference type="Proteomes" id="UP000240322"/>
    </source>
</evidence>